<name>A0ABP9X1T1_9CHLR</name>
<evidence type="ECO:0000313" key="3">
    <source>
        <dbReference type="Proteomes" id="UP001428290"/>
    </source>
</evidence>
<keyword evidence="3" id="KW-1185">Reference proteome</keyword>
<accession>A0ABP9X1T1</accession>
<dbReference type="Pfam" id="PF18934">
    <property type="entry name" value="DUF5682"/>
    <property type="match status" value="2"/>
</dbReference>
<dbReference type="Proteomes" id="UP001428290">
    <property type="component" value="Unassembled WGS sequence"/>
</dbReference>
<protein>
    <submittedName>
        <fullName evidence="2">Uncharacterized protein</fullName>
    </submittedName>
</protein>
<evidence type="ECO:0000313" key="2">
    <source>
        <dbReference type="EMBL" id="GAA5529365.1"/>
    </source>
</evidence>
<evidence type="ECO:0000256" key="1">
    <source>
        <dbReference type="SAM" id="MobiDB-lite"/>
    </source>
</evidence>
<organism evidence="2 3">
    <name type="scientific">Herpetosiphon gulosus</name>
    <dbReference type="NCBI Taxonomy" id="1973496"/>
    <lineage>
        <taxon>Bacteria</taxon>
        <taxon>Bacillati</taxon>
        <taxon>Chloroflexota</taxon>
        <taxon>Chloroflexia</taxon>
        <taxon>Herpetosiphonales</taxon>
        <taxon>Herpetosiphonaceae</taxon>
        <taxon>Herpetosiphon</taxon>
    </lineage>
</organism>
<sequence length="893" mass="100226">MLDSLTQQLKVTAAAFSEDAEALQRLLQRMAHDVERAEHEPLDLFPVAHHSPASALQLVRRLHQKQPKVIYIELCEDMLELVGHLRDCKLPVAFQAFAADSELVPPEALPISVVAPLTESSAEYQAIAYALTHPETQLVFVDRPVDYVFQWQPLPTIDEDAADDDDEAAQLHGKSIGVTIGSLEPTFDDFLHYLLQNSNSRHFTEWWEQYVERVILHADYAIYRQVMTLVGSLIHQLGRKPQDVITDRLRERYMWTRIKQHLAEHAIDPTEALYICGAAHLASDVAEFGTNTAEQWAEMPAKSNTQWLFGLIPSSFVAIEQQFNHPPGTIALAESTWRKSLKAVDIKPFQLGKEQKPAKASRNKAPAVASQQSNNPQALANFLGMPPEVAEADHEQLIDWCARIVGLARENGYLSSTADSIAIYETSYLLANIRNRRQPSPYDFQDAAITCLEKDRTPRKRNISQLCRVLLGGDRVGTVGYESLPPLAKNIYDRLAPLNVNLYAKTNQRALMDFSQRPDLLDSSELLWRLNYLLGNYVVQPIIGERKLGSKPLQESWEIRIGKYQRDVIQLGYEGITLEQVLEQRMRQRAFGDDATAAKALHTAEASLMYLHSPRFTEELGFHSRALLIQETGVQDAPDIFDRARHLVQYYRTTPQGLAVWLESFVATGYSHYASLLPQAIADRGTTPEAVAGMLGFIFSLESLALSVGCQRSELLISVELAGKGEVAPDKLGLLWVAEWLLNRRSIQSMREFFEHLTEDSLSLQGLPAYLNGFILALKFAPRIALFVVELLSHIFRIVPDSVLIPWLPGFILQLRRNATILEPLIKEAALVFPSDLAGLGAWQPNWMHDQQRLPEGEMTIDAELSPDDQLAHNLLLAHPAGMQALAALLKLG</sequence>
<reference evidence="2 3" key="1">
    <citation type="submission" date="2024-02" db="EMBL/GenBank/DDBJ databases">
        <title>Herpetosiphon gulosus NBRC 112829.</title>
        <authorList>
            <person name="Ichikawa N."/>
            <person name="Katano-Makiyama Y."/>
            <person name="Hidaka K."/>
        </authorList>
    </citation>
    <scope>NUCLEOTIDE SEQUENCE [LARGE SCALE GENOMIC DNA]</scope>
    <source>
        <strain evidence="2 3">NBRC 112829</strain>
    </source>
</reference>
<proteinExistence type="predicted"/>
<comment type="caution">
    <text evidence="2">The sequence shown here is derived from an EMBL/GenBank/DDBJ whole genome shotgun (WGS) entry which is preliminary data.</text>
</comment>
<feature type="region of interest" description="Disordered" evidence="1">
    <location>
        <begin position="352"/>
        <end position="373"/>
    </location>
</feature>
<gene>
    <name evidence="2" type="ORF">Hgul01_03174</name>
</gene>
<dbReference type="InterPro" id="IPR043737">
    <property type="entry name" value="DUF5682"/>
</dbReference>
<dbReference type="EMBL" id="BAABRU010000011">
    <property type="protein sequence ID" value="GAA5529365.1"/>
    <property type="molecule type" value="Genomic_DNA"/>
</dbReference>
<dbReference type="RefSeq" id="WP_345722979.1">
    <property type="nucleotide sequence ID" value="NZ_BAABRU010000011.1"/>
</dbReference>